<evidence type="ECO:0000256" key="4">
    <source>
        <dbReference type="PROSITE-ProRule" id="PRU00335"/>
    </source>
</evidence>
<dbReference type="InterPro" id="IPR036271">
    <property type="entry name" value="Tet_transcr_reg_TetR-rel_C_sf"/>
</dbReference>
<dbReference type="SUPFAM" id="SSF46689">
    <property type="entry name" value="Homeodomain-like"/>
    <property type="match status" value="1"/>
</dbReference>
<dbReference type="InterPro" id="IPR009057">
    <property type="entry name" value="Homeodomain-like_sf"/>
</dbReference>
<accession>A0A844ZG60</accession>
<keyword evidence="1" id="KW-0805">Transcription regulation</keyword>
<evidence type="ECO:0000259" key="5">
    <source>
        <dbReference type="PROSITE" id="PS50977"/>
    </source>
</evidence>
<dbReference type="PRINTS" id="PR00455">
    <property type="entry name" value="HTHTETR"/>
</dbReference>
<reference evidence="6 7" key="1">
    <citation type="submission" date="2019-12" db="EMBL/GenBank/DDBJ databases">
        <title>Genomic-based taxomic classification of the family Erythrobacteraceae.</title>
        <authorList>
            <person name="Xu L."/>
        </authorList>
    </citation>
    <scope>NUCLEOTIDE SEQUENCE [LARGE SCALE GENOMIC DNA]</scope>
    <source>
        <strain evidence="6 7">MCCC 1A09962</strain>
    </source>
</reference>
<evidence type="ECO:0000313" key="6">
    <source>
        <dbReference type="EMBL" id="MXO86353.1"/>
    </source>
</evidence>
<organism evidence="6 7">
    <name type="scientific">Parapontixanthobacter aurantiacus</name>
    <dbReference type="NCBI Taxonomy" id="1463599"/>
    <lineage>
        <taxon>Bacteria</taxon>
        <taxon>Pseudomonadati</taxon>
        <taxon>Pseudomonadota</taxon>
        <taxon>Alphaproteobacteria</taxon>
        <taxon>Sphingomonadales</taxon>
        <taxon>Erythrobacteraceae</taxon>
        <taxon>Parapontixanthobacter</taxon>
    </lineage>
</organism>
<dbReference type="AlphaFoldDB" id="A0A844ZG60"/>
<gene>
    <name evidence="6" type="ORF">GRI38_09990</name>
</gene>
<dbReference type="Gene3D" id="1.10.357.10">
    <property type="entry name" value="Tetracycline Repressor, domain 2"/>
    <property type="match status" value="1"/>
</dbReference>
<dbReference type="PROSITE" id="PS50977">
    <property type="entry name" value="HTH_TETR_2"/>
    <property type="match status" value="1"/>
</dbReference>
<feature type="domain" description="HTH tetR-type" evidence="5">
    <location>
        <begin position="11"/>
        <end position="71"/>
    </location>
</feature>
<dbReference type="FunFam" id="1.10.10.60:FF:000141">
    <property type="entry name" value="TetR family transcriptional regulator"/>
    <property type="match status" value="1"/>
</dbReference>
<evidence type="ECO:0000313" key="7">
    <source>
        <dbReference type="Proteomes" id="UP000433104"/>
    </source>
</evidence>
<dbReference type="Proteomes" id="UP000433104">
    <property type="component" value="Unassembled WGS sequence"/>
</dbReference>
<dbReference type="InterPro" id="IPR050109">
    <property type="entry name" value="HTH-type_TetR-like_transc_reg"/>
</dbReference>
<comment type="caution">
    <text evidence="6">The sequence shown here is derived from an EMBL/GenBank/DDBJ whole genome shotgun (WGS) entry which is preliminary data.</text>
</comment>
<protein>
    <submittedName>
        <fullName evidence="6">TetR family transcriptional regulator</fullName>
    </submittedName>
</protein>
<dbReference type="OrthoDB" id="9816431at2"/>
<evidence type="ECO:0000256" key="1">
    <source>
        <dbReference type="ARBA" id="ARBA00023015"/>
    </source>
</evidence>
<dbReference type="Pfam" id="PF00440">
    <property type="entry name" value="TetR_N"/>
    <property type="match status" value="1"/>
</dbReference>
<dbReference type="InterPro" id="IPR039536">
    <property type="entry name" value="TetR_C_Proteobacteria"/>
</dbReference>
<dbReference type="PANTHER" id="PTHR30055:SF146">
    <property type="entry name" value="HTH-TYPE TRANSCRIPTIONAL DUAL REGULATOR CECR"/>
    <property type="match status" value="1"/>
</dbReference>
<dbReference type="InterPro" id="IPR001647">
    <property type="entry name" value="HTH_TetR"/>
</dbReference>
<dbReference type="GO" id="GO:0000976">
    <property type="term" value="F:transcription cis-regulatory region binding"/>
    <property type="evidence" value="ECO:0007669"/>
    <property type="project" value="TreeGrafter"/>
</dbReference>
<name>A0A844ZG60_9SPHN</name>
<sequence length="208" mass="22762">MSSDRNTRTKATKRDLIVDAASRSFFEHGYAASSIEQISADAGVSKVTVYKHFGDKSALLSAAVERECDRMRGHFELEPTGCGTIAERLFTIGEAMVAFLARPKMIQFERRIAAETERDPEIGQAFLNSGPRTMMAALARLLEAIDASGDLSIADPMLAAEQFAAMCKGFGDLERRFGVTTDGATDRRRIEAAVDVFLKAYAPANRRS</sequence>
<dbReference type="EMBL" id="WTYW01000002">
    <property type="protein sequence ID" value="MXO86353.1"/>
    <property type="molecule type" value="Genomic_DNA"/>
</dbReference>
<keyword evidence="3" id="KW-0804">Transcription</keyword>
<keyword evidence="2 4" id="KW-0238">DNA-binding</keyword>
<evidence type="ECO:0000256" key="2">
    <source>
        <dbReference type="ARBA" id="ARBA00023125"/>
    </source>
</evidence>
<keyword evidence="7" id="KW-1185">Reference proteome</keyword>
<proteinExistence type="predicted"/>
<dbReference type="SUPFAM" id="SSF48498">
    <property type="entry name" value="Tetracyclin repressor-like, C-terminal domain"/>
    <property type="match status" value="1"/>
</dbReference>
<dbReference type="Gene3D" id="1.10.10.60">
    <property type="entry name" value="Homeodomain-like"/>
    <property type="match status" value="1"/>
</dbReference>
<dbReference type="Pfam" id="PF14246">
    <property type="entry name" value="TetR_C_7"/>
    <property type="match status" value="1"/>
</dbReference>
<evidence type="ECO:0000256" key="3">
    <source>
        <dbReference type="ARBA" id="ARBA00023163"/>
    </source>
</evidence>
<dbReference type="PANTHER" id="PTHR30055">
    <property type="entry name" value="HTH-TYPE TRANSCRIPTIONAL REGULATOR RUTR"/>
    <property type="match status" value="1"/>
</dbReference>
<feature type="DNA-binding region" description="H-T-H motif" evidence="4">
    <location>
        <begin position="34"/>
        <end position="53"/>
    </location>
</feature>
<dbReference type="GO" id="GO:0003700">
    <property type="term" value="F:DNA-binding transcription factor activity"/>
    <property type="evidence" value="ECO:0007669"/>
    <property type="project" value="TreeGrafter"/>
</dbReference>